<protein>
    <recommendedName>
        <fullName evidence="3">DUF1850 domain-containing protein</fullName>
    </recommendedName>
</protein>
<dbReference type="EMBL" id="NIOJ01000006">
    <property type="protein sequence ID" value="PNU00860.1"/>
    <property type="molecule type" value="Genomic_DNA"/>
</dbReference>
<proteinExistence type="predicted"/>
<evidence type="ECO:0000313" key="1">
    <source>
        <dbReference type="EMBL" id="PNU00860.1"/>
    </source>
</evidence>
<gene>
    <name evidence="1" type="ORF">CDQ84_04215</name>
</gene>
<sequence length="160" mass="17730">MKRFLTGAAVVVIIAASVFIYYQVSIPCLLLKDGDTGKLIAAYPVKEGDRFSITFIHSVNQSPVTDVYEIRSGKIYVVQTTYYSFGAGVQTEIEEGQILEYGEDGSMTVRGFERRMDSLSYIVGTVSDHMLEINGKSISLRELCGRNTTVSFSCGRKLFP</sequence>
<organism evidence="1 2">
    <name type="scientific">Clostridium thermosuccinogenes</name>
    <dbReference type="NCBI Taxonomy" id="84032"/>
    <lineage>
        <taxon>Bacteria</taxon>
        <taxon>Bacillati</taxon>
        <taxon>Bacillota</taxon>
        <taxon>Clostridia</taxon>
        <taxon>Eubacteriales</taxon>
        <taxon>Clostridiaceae</taxon>
        <taxon>Clostridium</taxon>
    </lineage>
</organism>
<dbReference type="Proteomes" id="UP000236151">
    <property type="component" value="Unassembled WGS sequence"/>
</dbReference>
<dbReference type="AlphaFoldDB" id="A0A2K2FJJ2"/>
<evidence type="ECO:0000313" key="2">
    <source>
        <dbReference type="Proteomes" id="UP000236151"/>
    </source>
</evidence>
<evidence type="ECO:0008006" key="3">
    <source>
        <dbReference type="Google" id="ProtNLM"/>
    </source>
</evidence>
<dbReference type="RefSeq" id="WP_103080475.1">
    <property type="nucleotide sequence ID" value="NZ_CP021850.1"/>
</dbReference>
<dbReference type="KEGG" id="cthd:CDO33_19090"/>
<keyword evidence="2" id="KW-1185">Reference proteome</keyword>
<dbReference type="OrthoDB" id="4304at2"/>
<comment type="caution">
    <text evidence="1">The sequence shown here is derived from an EMBL/GenBank/DDBJ whole genome shotgun (WGS) entry which is preliminary data.</text>
</comment>
<accession>A0A2K2FJJ2</accession>
<dbReference type="InterPro" id="IPR015001">
    <property type="entry name" value="DUF1850"/>
</dbReference>
<dbReference type="Pfam" id="PF08905">
    <property type="entry name" value="DUF1850"/>
    <property type="match status" value="1"/>
</dbReference>
<reference evidence="1 2" key="1">
    <citation type="submission" date="2017-06" db="EMBL/GenBank/DDBJ databases">
        <title>Investigating the central metabolism of Clostridium thermosuccinogenes.</title>
        <authorList>
            <person name="Koendjbiharie J.G."/>
            <person name="van Kranenburg R."/>
        </authorList>
    </citation>
    <scope>NUCLEOTIDE SEQUENCE [LARGE SCALE GENOMIC DNA]</scope>
    <source>
        <strain evidence="1 2">DSM 5806</strain>
    </source>
</reference>
<name>A0A2K2FJJ2_9CLOT</name>